<evidence type="ECO:0008006" key="3">
    <source>
        <dbReference type="Google" id="ProtNLM"/>
    </source>
</evidence>
<proteinExistence type="predicted"/>
<gene>
    <name evidence="1" type="ORF">KJF94_14850</name>
</gene>
<reference evidence="1 2" key="1">
    <citation type="submission" date="2021-05" db="EMBL/GenBank/DDBJ databases">
        <title>Complete genome of the cytokinin-producing biocontrol strain Pseudomonas fluorescens G20-18.</title>
        <authorList>
            <person name="Nielsen T.K."/>
            <person name="Mekureyaw M.F."/>
            <person name="Hansen L.H."/>
            <person name="Nicolaisen M.H."/>
            <person name="Roitsch T.G."/>
            <person name="Hennessy R.C."/>
        </authorList>
    </citation>
    <scope>NUCLEOTIDE SEQUENCE [LARGE SCALE GENOMIC DNA]</scope>
    <source>
        <strain evidence="1 2">G20-18</strain>
    </source>
</reference>
<sequence>MGNLQGGSVPHSLPFTCLAAVLITTLTGCSTPTAPATPTTAVSANIDYSQRRYGDTRFDKPGISLPAQTISFKADIDGCEMLAQKRYEEALANSAKLGAIYGQSITPQTLQSMKRMQVLSCMTGKEANAQNGKGWAIIK</sequence>
<evidence type="ECO:0000313" key="1">
    <source>
        <dbReference type="EMBL" id="QVW26902.1"/>
    </source>
</evidence>
<accession>A0ABX8F7P8</accession>
<protein>
    <recommendedName>
        <fullName evidence="3">Lipoprotein</fullName>
    </recommendedName>
</protein>
<evidence type="ECO:0000313" key="2">
    <source>
        <dbReference type="Proteomes" id="UP000681155"/>
    </source>
</evidence>
<name>A0ABX8F7P8_9PSED</name>
<keyword evidence="2" id="KW-1185">Reference proteome</keyword>
<dbReference type="Proteomes" id="UP000681155">
    <property type="component" value="Chromosome"/>
</dbReference>
<dbReference type="EMBL" id="CP075566">
    <property type="protein sequence ID" value="QVW26902.1"/>
    <property type="molecule type" value="Genomic_DNA"/>
</dbReference>
<organism evidence="1 2">
    <name type="scientific">Pseudomonas hormoni</name>
    <dbReference type="NCBI Taxonomy" id="3093767"/>
    <lineage>
        <taxon>Bacteria</taxon>
        <taxon>Pseudomonadati</taxon>
        <taxon>Pseudomonadota</taxon>
        <taxon>Gammaproteobacteria</taxon>
        <taxon>Pseudomonadales</taxon>
        <taxon>Pseudomonadaceae</taxon>
        <taxon>Pseudomonas</taxon>
    </lineage>
</organism>